<comment type="caution">
    <text evidence="1">The sequence shown here is derived from an EMBL/GenBank/DDBJ whole genome shotgun (WGS) entry which is preliminary data.</text>
</comment>
<evidence type="ECO:0000313" key="2">
    <source>
        <dbReference type="Proteomes" id="UP000805704"/>
    </source>
</evidence>
<dbReference type="EMBL" id="CM024794">
    <property type="protein sequence ID" value="KAG8002162.1"/>
    <property type="molecule type" value="Genomic_DNA"/>
</dbReference>
<proteinExistence type="predicted"/>
<evidence type="ECO:0000313" key="1">
    <source>
        <dbReference type="EMBL" id="KAG8002162.1"/>
    </source>
</evidence>
<name>A0ACB7EJ81_NIBAL</name>
<gene>
    <name evidence="1" type="ORF">GBF38_012541</name>
</gene>
<sequence length="192" mass="21475">MMSVFKRLVKVILENLPPDHGTAKYNQNKVSTEVSTLMTSIRNWFNQQNNRKGSVTESVAKIRSVVEKQLTEAKDCSVIVTPVITLVSSMSDEEDPESLDEDKEDKLPEEELPEQPEPITDSTGQTEPPESTDLFYTVLTSAVVHVIIKNSSAGFQLSSDAIKNMTLTLQDVLRAEMAGSESVKTKWRMSRR</sequence>
<accession>A0ACB7EJ81</accession>
<protein>
    <submittedName>
        <fullName evidence="1">Uncharacterized protein</fullName>
    </submittedName>
</protein>
<dbReference type="Proteomes" id="UP000805704">
    <property type="component" value="Chromosome 6"/>
</dbReference>
<keyword evidence="2" id="KW-1185">Reference proteome</keyword>
<reference evidence="1" key="1">
    <citation type="submission" date="2020-04" db="EMBL/GenBank/DDBJ databases">
        <title>A chromosome-scale assembly and high-density genetic map of the yellow drum (Nibea albiflora) genome.</title>
        <authorList>
            <person name="Xu D."/>
            <person name="Zhang W."/>
            <person name="Chen R."/>
            <person name="Tan P."/>
            <person name="Wang L."/>
            <person name="Song H."/>
            <person name="Tian L."/>
            <person name="Zhu Q."/>
            <person name="Wang B."/>
        </authorList>
    </citation>
    <scope>NUCLEOTIDE SEQUENCE</scope>
    <source>
        <strain evidence="1">ZJHYS-2018</strain>
    </source>
</reference>
<organism evidence="1 2">
    <name type="scientific">Nibea albiflora</name>
    <name type="common">Yellow drum</name>
    <name type="synonym">Corvina albiflora</name>
    <dbReference type="NCBI Taxonomy" id="240163"/>
    <lineage>
        <taxon>Eukaryota</taxon>
        <taxon>Metazoa</taxon>
        <taxon>Chordata</taxon>
        <taxon>Craniata</taxon>
        <taxon>Vertebrata</taxon>
        <taxon>Euteleostomi</taxon>
        <taxon>Actinopterygii</taxon>
        <taxon>Neopterygii</taxon>
        <taxon>Teleostei</taxon>
        <taxon>Neoteleostei</taxon>
        <taxon>Acanthomorphata</taxon>
        <taxon>Eupercaria</taxon>
        <taxon>Sciaenidae</taxon>
        <taxon>Nibea</taxon>
    </lineage>
</organism>